<gene>
    <name evidence="2" type="ORF">L873DRAFT_1814426</name>
</gene>
<dbReference type="Proteomes" id="UP000276215">
    <property type="component" value="Unassembled WGS sequence"/>
</dbReference>
<accession>A0A3N4JBP5</accession>
<reference evidence="2 3" key="1">
    <citation type="journal article" date="2018" name="Nat. Ecol. Evol.">
        <title>Pezizomycetes genomes reveal the molecular basis of ectomycorrhizal truffle lifestyle.</title>
        <authorList>
            <person name="Murat C."/>
            <person name="Payen T."/>
            <person name="Noel B."/>
            <person name="Kuo A."/>
            <person name="Morin E."/>
            <person name="Chen J."/>
            <person name="Kohler A."/>
            <person name="Krizsan K."/>
            <person name="Balestrini R."/>
            <person name="Da Silva C."/>
            <person name="Montanini B."/>
            <person name="Hainaut M."/>
            <person name="Levati E."/>
            <person name="Barry K.W."/>
            <person name="Belfiori B."/>
            <person name="Cichocki N."/>
            <person name="Clum A."/>
            <person name="Dockter R.B."/>
            <person name="Fauchery L."/>
            <person name="Guy J."/>
            <person name="Iotti M."/>
            <person name="Le Tacon F."/>
            <person name="Lindquist E.A."/>
            <person name="Lipzen A."/>
            <person name="Malagnac F."/>
            <person name="Mello A."/>
            <person name="Molinier V."/>
            <person name="Miyauchi S."/>
            <person name="Poulain J."/>
            <person name="Riccioni C."/>
            <person name="Rubini A."/>
            <person name="Sitrit Y."/>
            <person name="Splivallo R."/>
            <person name="Traeger S."/>
            <person name="Wang M."/>
            <person name="Zifcakova L."/>
            <person name="Wipf D."/>
            <person name="Zambonelli A."/>
            <person name="Paolocci F."/>
            <person name="Nowrousian M."/>
            <person name="Ottonello S."/>
            <person name="Baldrian P."/>
            <person name="Spatafora J.W."/>
            <person name="Henrissat B."/>
            <person name="Nagy L.G."/>
            <person name="Aury J.M."/>
            <person name="Wincker P."/>
            <person name="Grigoriev I.V."/>
            <person name="Bonfante P."/>
            <person name="Martin F.M."/>
        </authorList>
    </citation>
    <scope>NUCLEOTIDE SEQUENCE [LARGE SCALE GENOMIC DNA]</scope>
    <source>
        <strain evidence="2 3">120613-1</strain>
    </source>
</reference>
<feature type="region of interest" description="Disordered" evidence="1">
    <location>
        <begin position="28"/>
        <end position="50"/>
    </location>
</feature>
<evidence type="ECO:0000256" key="1">
    <source>
        <dbReference type="SAM" id="MobiDB-lite"/>
    </source>
</evidence>
<keyword evidence="3" id="KW-1185">Reference proteome</keyword>
<dbReference type="AlphaFoldDB" id="A0A3N4JBP5"/>
<proteinExistence type="predicted"/>
<protein>
    <submittedName>
        <fullName evidence="2">Uncharacterized protein</fullName>
    </submittedName>
</protein>
<sequence>MTLELPLQFGPGDRTSKIPSFAQGAKTMQKLTPESQLETKKKQKSNSNALAQGPIIRVLRV</sequence>
<evidence type="ECO:0000313" key="2">
    <source>
        <dbReference type="EMBL" id="RPA94418.1"/>
    </source>
</evidence>
<organism evidence="2 3">
    <name type="scientific">Choiromyces venosus 120613-1</name>
    <dbReference type="NCBI Taxonomy" id="1336337"/>
    <lineage>
        <taxon>Eukaryota</taxon>
        <taxon>Fungi</taxon>
        <taxon>Dikarya</taxon>
        <taxon>Ascomycota</taxon>
        <taxon>Pezizomycotina</taxon>
        <taxon>Pezizomycetes</taxon>
        <taxon>Pezizales</taxon>
        <taxon>Tuberaceae</taxon>
        <taxon>Choiromyces</taxon>
    </lineage>
</organism>
<name>A0A3N4JBP5_9PEZI</name>
<evidence type="ECO:0000313" key="3">
    <source>
        <dbReference type="Proteomes" id="UP000276215"/>
    </source>
</evidence>
<dbReference type="EMBL" id="ML120437">
    <property type="protein sequence ID" value="RPA94418.1"/>
    <property type="molecule type" value="Genomic_DNA"/>
</dbReference>